<dbReference type="AlphaFoldDB" id="A0A8H8TWL5"/>
<comment type="caution">
    <text evidence="1">The sequence shown here is derived from an EMBL/GenBank/DDBJ whole genome shotgun (WGS) entry which is preliminary data.</text>
</comment>
<dbReference type="RefSeq" id="XP_031000879.1">
    <property type="nucleotide sequence ID" value="XM_031154037.1"/>
</dbReference>
<name>A0A8H8TWL5_9HELO</name>
<sequence length="167" mass="18133">ILVNSAKKSSLLKLAIKKPLTSRRVILIKDTIPLTACNALNRAFASKGVKDPIVLLVSKSLQANLVKDVTWHKIVAHGIPTSIFNYPEGMELVKDEIRTFNKGLTPLGQLYWITSAENRLKQIAGSVAIVFATPKEASAALAFPYDAKNTIRHVLPPNALGARAIAI</sequence>
<dbReference type="OrthoDB" id="3558767at2759"/>
<feature type="non-terminal residue" evidence="1">
    <location>
        <position position="167"/>
    </location>
</feature>
<dbReference type="Proteomes" id="UP000431533">
    <property type="component" value="Unassembled WGS sequence"/>
</dbReference>
<reference evidence="1 2" key="1">
    <citation type="submission" date="2018-05" db="EMBL/GenBank/DDBJ databases">
        <title>Genome sequencing and assembly of the regulated plant pathogen Lachnellula willkommii and related sister species for the development of diagnostic species identification markers.</title>
        <authorList>
            <person name="Giroux E."/>
            <person name="Bilodeau G."/>
        </authorList>
    </citation>
    <scope>NUCLEOTIDE SEQUENCE [LARGE SCALE GENOMIC DNA]</scope>
    <source>
        <strain evidence="1 2">CBS 185.66</strain>
    </source>
</reference>
<organism evidence="1 2">
    <name type="scientific">Lachnellula hyalina</name>
    <dbReference type="NCBI Taxonomy" id="1316788"/>
    <lineage>
        <taxon>Eukaryota</taxon>
        <taxon>Fungi</taxon>
        <taxon>Dikarya</taxon>
        <taxon>Ascomycota</taxon>
        <taxon>Pezizomycotina</taxon>
        <taxon>Leotiomycetes</taxon>
        <taxon>Helotiales</taxon>
        <taxon>Lachnaceae</taxon>
        <taxon>Lachnellula</taxon>
    </lineage>
</organism>
<proteinExistence type="predicted"/>
<dbReference type="GeneID" id="41989331"/>
<dbReference type="EMBL" id="QGMH01000386">
    <property type="protein sequence ID" value="TVY22091.1"/>
    <property type="molecule type" value="Genomic_DNA"/>
</dbReference>
<protein>
    <submittedName>
        <fullName evidence="1">Uncharacterized protein</fullName>
    </submittedName>
</protein>
<evidence type="ECO:0000313" key="1">
    <source>
        <dbReference type="EMBL" id="TVY22091.1"/>
    </source>
</evidence>
<evidence type="ECO:0000313" key="2">
    <source>
        <dbReference type="Proteomes" id="UP000431533"/>
    </source>
</evidence>
<accession>A0A8H8TWL5</accession>
<keyword evidence="2" id="KW-1185">Reference proteome</keyword>
<gene>
    <name evidence="1" type="ORF">LHYA1_G009133</name>
</gene>